<comment type="caution">
    <text evidence="12">The sequence shown here is derived from an EMBL/GenBank/DDBJ whole genome shotgun (WGS) entry which is preliminary data.</text>
</comment>
<dbReference type="AlphaFoldDB" id="A0A0J8GE50"/>
<dbReference type="PATRIC" id="fig|1430899.3.peg.1832"/>
<feature type="binding site" evidence="10">
    <location>
        <position position="104"/>
    </location>
    <ligand>
        <name>L-histidine</name>
        <dbReference type="ChEBI" id="CHEBI:57595"/>
    </ligand>
</feature>
<dbReference type="NCBIfam" id="TIGR00443">
    <property type="entry name" value="hisZ_biosyn_reg"/>
    <property type="match status" value="1"/>
</dbReference>
<keyword evidence="13" id="KW-1185">Reference proteome</keyword>
<evidence type="ECO:0000313" key="13">
    <source>
        <dbReference type="Proteomes" id="UP000052258"/>
    </source>
</evidence>
<dbReference type="PROSITE" id="PS50862">
    <property type="entry name" value="AA_TRNA_LIGASE_II"/>
    <property type="match status" value="1"/>
</dbReference>
<dbReference type="Pfam" id="PF13393">
    <property type="entry name" value="tRNA-synt_His"/>
    <property type="match status" value="1"/>
</dbReference>
<dbReference type="GO" id="GO:0140096">
    <property type="term" value="F:catalytic activity, acting on a protein"/>
    <property type="evidence" value="ECO:0007669"/>
    <property type="project" value="UniProtKB-ARBA"/>
</dbReference>
<dbReference type="PANTHER" id="PTHR43707">
    <property type="entry name" value="HISTIDYL-TRNA SYNTHETASE"/>
    <property type="match status" value="1"/>
</dbReference>
<keyword evidence="5 9" id="KW-0963">Cytoplasm</keyword>
<dbReference type="GO" id="GO:0004821">
    <property type="term" value="F:histidine-tRNA ligase activity"/>
    <property type="evidence" value="ECO:0007669"/>
    <property type="project" value="TreeGrafter"/>
</dbReference>
<feature type="binding site" evidence="10">
    <location>
        <begin position="76"/>
        <end position="78"/>
    </location>
    <ligand>
        <name>L-histidine</name>
        <dbReference type="ChEBI" id="CHEBI:57595"/>
    </ligand>
</feature>
<evidence type="ECO:0000256" key="4">
    <source>
        <dbReference type="ARBA" id="ARBA00020397"/>
    </source>
</evidence>
<comment type="subunit">
    <text evidence="9">Heteromultimer composed of HisG and HisZ subunits.</text>
</comment>
<evidence type="ECO:0000256" key="7">
    <source>
        <dbReference type="ARBA" id="ARBA00023102"/>
    </source>
</evidence>
<evidence type="ECO:0000256" key="2">
    <source>
        <dbReference type="ARBA" id="ARBA00004667"/>
    </source>
</evidence>
<gene>
    <name evidence="9" type="primary">hisZ</name>
    <name evidence="12" type="ORF">X560_1795</name>
</gene>
<keyword evidence="7 9" id="KW-0368">Histidine biosynthesis</keyword>
<dbReference type="UniPathway" id="UPA00031">
    <property type="reaction ID" value="UER00006"/>
</dbReference>
<evidence type="ECO:0000256" key="8">
    <source>
        <dbReference type="ARBA" id="ARBA00025246"/>
    </source>
</evidence>
<dbReference type="CDD" id="cd00773">
    <property type="entry name" value="HisRS-like_core"/>
    <property type="match status" value="1"/>
</dbReference>
<dbReference type="GO" id="GO:0006427">
    <property type="term" value="P:histidyl-tRNA aminoacylation"/>
    <property type="evidence" value="ECO:0007669"/>
    <property type="project" value="TreeGrafter"/>
</dbReference>
<dbReference type="RefSeq" id="WP_007473555.1">
    <property type="nucleotide sequence ID" value="NZ_KQ130616.1"/>
</dbReference>
<accession>A0A0J8GE50</accession>
<dbReference type="PIRSF" id="PIRSF001549">
    <property type="entry name" value="His-tRNA_synth"/>
    <property type="match status" value="1"/>
</dbReference>
<feature type="binding site" evidence="10">
    <location>
        <position position="118"/>
    </location>
    <ligand>
        <name>L-histidine</name>
        <dbReference type="ChEBI" id="CHEBI:57595"/>
    </ligand>
</feature>
<evidence type="ECO:0000256" key="3">
    <source>
        <dbReference type="ARBA" id="ARBA00005539"/>
    </source>
</evidence>
<evidence type="ECO:0000256" key="10">
    <source>
        <dbReference type="PIRSR" id="PIRSR001549-1"/>
    </source>
</evidence>
<dbReference type="InterPro" id="IPR006195">
    <property type="entry name" value="aa-tRNA-synth_II"/>
</dbReference>
<reference evidence="12 13" key="1">
    <citation type="journal article" date="2015" name="Genome Biol. Evol.">
        <title>Comparative Genomics of Listeria Sensu Lato: Genus-Wide Differences in Evolutionary Dynamics and the Progressive Gain of Complex, Potentially Pathogenicity-Related Traits through Lateral Gene Transfer.</title>
        <authorList>
            <person name="Chiara M."/>
            <person name="Caruso M."/>
            <person name="D'Erchia A.M."/>
            <person name="Manzari C."/>
            <person name="Fraccalvieri R."/>
            <person name="Goffredo E."/>
            <person name="Latorre L."/>
            <person name="Miccolupo A."/>
            <person name="Padalino I."/>
            <person name="Santagada G."/>
            <person name="Chiocco D."/>
            <person name="Pesole G."/>
            <person name="Horner D.S."/>
            <person name="Parisi A."/>
        </authorList>
    </citation>
    <scope>NUCLEOTIDE SEQUENCE [LARGE SCALE GENOMIC DNA]</scope>
    <source>
        <strain evidence="12 13">1991</strain>
    </source>
</reference>
<comment type="similarity">
    <text evidence="3 9">Belongs to the class-II aminoacyl-tRNA synthetase family. HisZ subfamily.</text>
</comment>
<dbReference type="Gene3D" id="3.30.930.10">
    <property type="entry name" value="Bira Bifunctional Protein, Domain 2"/>
    <property type="match status" value="1"/>
</dbReference>
<comment type="pathway">
    <text evidence="2 9">Amino-acid biosynthesis; L-histidine biosynthesis; L-histidine from 5-phospho-alpha-D-ribose 1-diphosphate: step 1/9.</text>
</comment>
<evidence type="ECO:0000256" key="9">
    <source>
        <dbReference type="HAMAP-Rule" id="MF_00125"/>
    </source>
</evidence>
<dbReference type="SUPFAM" id="SSF55681">
    <property type="entry name" value="Class II aaRS and biotin synthetases"/>
    <property type="match status" value="1"/>
</dbReference>
<protein>
    <recommendedName>
        <fullName evidence="4 9">ATP phosphoribosyltransferase regulatory subunit</fullName>
    </recommendedName>
</protein>
<keyword evidence="12" id="KW-0328">Glycosyltransferase</keyword>
<sequence length="394" mass="45016">MNWNLNLPTGTRDKLFREAEAAHKLENTVLDFFKERDFMRIETPIIEFEDVFSSETKETHYRFFDEKGRLLALRPDMTLPIGRVVHTTGVHLPLKLSYSGKIFRANAGFSGDRNEETQAGIELIGYGSKKAEIECLLSGIRLMQTLAIPDFQMELGHAGFYELLLQKLHLSGQAENEFRSLLQNKSLSEMQAFSEQFEPKWARFLCALPRLFGEVHPTILEAKALLPDEELNAPLDEILEMATIIQQVEPNASLLVDIGLVQELRYYTGLIFRGFASFAADYFLSGGRYDRLSEHFGQTKVPAVGLALHLDSILAVKERHGLTEKFSKKEILIHYDVTELKMAERYYAEHPESVLSFLDSERESIAFARKWDIGTVVSFQKEGLKVIFERGERV</sequence>
<evidence type="ECO:0000313" key="12">
    <source>
        <dbReference type="EMBL" id="KMT59254.1"/>
    </source>
</evidence>
<comment type="subcellular location">
    <subcellularLocation>
        <location evidence="1 9">Cytoplasm</location>
    </subcellularLocation>
</comment>
<dbReference type="EMBL" id="AZHO01000021">
    <property type="protein sequence ID" value="KMT59254.1"/>
    <property type="molecule type" value="Genomic_DNA"/>
</dbReference>
<dbReference type="GO" id="GO:0016757">
    <property type="term" value="F:glycosyltransferase activity"/>
    <property type="evidence" value="ECO:0007669"/>
    <property type="project" value="UniProtKB-KW"/>
</dbReference>
<dbReference type="InterPro" id="IPR004517">
    <property type="entry name" value="HisZ"/>
</dbReference>
<name>A0A0J8GE50_9LIST</name>
<dbReference type="InterPro" id="IPR004516">
    <property type="entry name" value="HisRS/HisZ"/>
</dbReference>
<dbReference type="Proteomes" id="UP000052258">
    <property type="component" value="Unassembled WGS sequence"/>
</dbReference>
<keyword evidence="12" id="KW-0808">Transferase</keyword>
<comment type="miscellaneous">
    <text evidence="9">This function is generally fulfilled by the C-terminal part of HisG, which is missing in some bacteria such as this one.</text>
</comment>
<evidence type="ECO:0000259" key="11">
    <source>
        <dbReference type="PROSITE" id="PS50862"/>
    </source>
</evidence>
<organism evidence="12 13">
    <name type="scientific">Listeria fleischmannii 1991</name>
    <dbReference type="NCBI Taxonomy" id="1430899"/>
    <lineage>
        <taxon>Bacteria</taxon>
        <taxon>Bacillati</taxon>
        <taxon>Bacillota</taxon>
        <taxon>Bacilli</taxon>
        <taxon>Bacillales</taxon>
        <taxon>Listeriaceae</taxon>
        <taxon>Listeria</taxon>
    </lineage>
</organism>
<feature type="binding site" evidence="10">
    <location>
        <begin position="266"/>
        <end position="267"/>
    </location>
    <ligand>
        <name>L-histidine</name>
        <dbReference type="ChEBI" id="CHEBI:57595"/>
    </ligand>
</feature>
<dbReference type="InterPro" id="IPR045864">
    <property type="entry name" value="aa-tRNA-synth_II/BPL/LPL"/>
</dbReference>
<dbReference type="GO" id="GO:0000105">
    <property type="term" value="P:L-histidine biosynthetic process"/>
    <property type="evidence" value="ECO:0007669"/>
    <property type="project" value="UniProtKB-UniRule"/>
</dbReference>
<evidence type="ECO:0000256" key="5">
    <source>
        <dbReference type="ARBA" id="ARBA00022490"/>
    </source>
</evidence>
<dbReference type="InterPro" id="IPR041715">
    <property type="entry name" value="HisRS-like_core"/>
</dbReference>
<feature type="binding site" evidence="10">
    <location>
        <position position="122"/>
    </location>
    <ligand>
        <name>L-histidine</name>
        <dbReference type="ChEBI" id="CHEBI:57595"/>
    </ligand>
</feature>
<keyword evidence="6 9" id="KW-0028">Amino-acid biosynthesis</keyword>
<dbReference type="HAMAP" id="MF_00125">
    <property type="entry name" value="HisZ"/>
    <property type="match status" value="1"/>
</dbReference>
<evidence type="ECO:0000256" key="1">
    <source>
        <dbReference type="ARBA" id="ARBA00004496"/>
    </source>
</evidence>
<comment type="function">
    <text evidence="8 9">Required for the first step of histidine biosynthesis. May allow the feedback regulation of ATP phosphoribosyltransferase activity by histidine.</text>
</comment>
<feature type="domain" description="Aminoacyl-transfer RNA synthetases class-II family profile" evidence="11">
    <location>
        <begin position="24"/>
        <end position="107"/>
    </location>
</feature>
<dbReference type="GO" id="GO:0005737">
    <property type="term" value="C:cytoplasm"/>
    <property type="evidence" value="ECO:0007669"/>
    <property type="project" value="UniProtKB-SubCell"/>
</dbReference>
<dbReference type="PANTHER" id="PTHR43707:SF6">
    <property type="entry name" value="ATP PHOSPHORIBOSYLTRANSFERASE REGULATORY SUBUNIT"/>
    <property type="match status" value="1"/>
</dbReference>
<dbReference type="OrthoDB" id="9800814at2"/>
<evidence type="ECO:0000256" key="6">
    <source>
        <dbReference type="ARBA" id="ARBA00022605"/>
    </source>
</evidence>
<proteinExistence type="inferred from homology"/>